<dbReference type="Proteomes" id="UP000308836">
    <property type="component" value="Unassembled WGS sequence"/>
</dbReference>
<name>A0AC61R8N4_9FIRM</name>
<protein>
    <submittedName>
        <fullName evidence="1">PRD domain-containing protein</fullName>
    </submittedName>
</protein>
<keyword evidence="2" id="KW-1185">Reference proteome</keyword>
<comment type="caution">
    <text evidence="1">The sequence shown here is derived from an EMBL/GenBank/DDBJ whole genome shotgun (WGS) entry which is preliminary data.</text>
</comment>
<proteinExistence type="predicted"/>
<gene>
    <name evidence="1" type="ORF">E5336_03330</name>
</gene>
<sequence>MMMGVRLQELFNLMSQNEYRSATYFAQRLNVSLKTVRNDIKKLDCILNHHGASIESKAHNGYRMVVEEPEAFEEWFNKNVEERPVEGQNRNVVVLEKLLNAHGFVKIDDLCEMLYISRTSISASLRQIEDMFKEYRLKIIRKPACGIRIEGEEFDIRRLLCYCQLKYHFFDNERVDANSDSVWLGQTIVSLLNKYDLHLSEVALDNFANYVYVGMKRILSGYIVNLNLNVESFSAIGIKESSFCNELVELLESQFGVTYTADEKNYILLYLGGKQMTAGGNYPIESDDNFIFNREIDQLSYDMIELIRREFQISFSNNFELRMTLNRHLVPFDIRMKYGLPLTNPMIDEIKKNYSLAYDMAIRASSILKKHYKTDLSEDEIGYLALIFALQIDKDSNDPIKKSNVLIVSNANSSTMNVFKQKYEQAFFSSINHLYVSDSLGLRNFDFSLVDYVFTTVPILIEIPKPIFEINSFMEGNDMQSIEEALWRAESNELRRFYTPKRFLTNLKGRDKNAILKEMCEIVESQETVSSDFYELVMAREEYPHMMYKNQIALPHPNRICSTYTFAYIAVLDEPIEWNDEMIRVVLLSSPGSQDSKNRQKFYELTARFALDHEAVASLIEDPQFTKFIELLGI</sequence>
<accession>A0AC61R8N4</accession>
<dbReference type="EMBL" id="SRYG01000005">
    <property type="protein sequence ID" value="TGY66577.1"/>
    <property type="molecule type" value="Genomic_DNA"/>
</dbReference>
<reference evidence="1" key="1">
    <citation type="submission" date="2019-04" db="EMBL/GenBank/DDBJ databases">
        <title>Microbes associate with the intestines of laboratory mice.</title>
        <authorList>
            <person name="Navarre W."/>
            <person name="Wong E."/>
            <person name="Huang K."/>
            <person name="Tropini C."/>
            <person name="Ng K."/>
            <person name="Yu B."/>
        </authorList>
    </citation>
    <scope>NUCLEOTIDE SEQUENCE</scope>
    <source>
        <strain evidence="1">NM09_H32</strain>
    </source>
</reference>
<evidence type="ECO:0000313" key="2">
    <source>
        <dbReference type="Proteomes" id="UP000308836"/>
    </source>
</evidence>
<evidence type="ECO:0000313" key="1">
    <source>
        <dbReference type="EMBL" id="TGY66577.1"/>
    </source>
</evidence>
<organism evidence="1 2">
    <name type="scientific">Dubosiella muris</name>
    <dbReference type="NCBI Taxonomy" id="3038133"/>
    <lineage>
        <taxon>Bacteria</taxon>
        <taxon>Bacillati</taxon>
        <taxon>Bacillota</taxon>
        <taxon>Erysipelotrichia</taxon>
        <taxon>Erysipelotrichales</taxon>
        <taxon>Erysipelotrichaceae</taxon>
        <taxon>Dubosiella</taxon>
    </lineage>
</organism>